<dbReference type="EMBL" id="JAUSUA010000002">
    <property type="protein sequence ID" value="MDQ0207171.1"/>
    <property type="molecule type" value="Genomic_DNA"/>
</dbReference>
<dbReference type="Proteomes" id="UP001225034">
    <property type="component" value="Unassembled WGS sequence"/>
</dbReference>
<dbReference type="RefSeq" id="WP_306982240.1">
    <property type="nucleotide sequence ID" value="NZ_JAUSUA010000002.1"/>
</dbReference>
<name>A0ABT9YH30_9BACI</name>
<evidence type="ECO:0000313" key="2">
    <source>
        <dbReference type="Proteomes" id="UP001225034"/>
    </source>
</evidence>
<gene>
    <name evidence="1" type="ORF">J2S05_001970</name>
</gene>
<accession>A0ABT9YH30</accession>
<organism evidence="1 2">
    <name type="scientific">Alkalicoccobacillus murimartini</name>
    <dbReference type="NCBI Taxonomy" id="171685"/>
    <lineage>
        <taxon>Bacteria</taxon>
        <taxon>Bacillati</taxon>
        <taxon>Bacillota</taxon>
        <taxon>Bacilli</taxon>
        <taxon>Bacillales</taxon>
        <taxon>Bacillaceae</taxon>
        <taxon>Alkalicoccobacillus</taxon>
    </lineage>
</organism>
<reference evidence="1 2" key="1">
    <citation type="submission" date="2023-07" db="EMBL/GenBank/DDBJ databases">
        <title>Genomic Encyclopedia of Type Strains, Phase IV (KMG-IV): sequencing the most valuable type-strain genomes for metagenomic binning, comparative biology and taxonomic classification.</title>
        <authorList>
            <person name="Goeker M."/>
        </authorList>
    </citation>
    <scope>NUCLEOTIDE SEQUENCE [LARGE SCALE GENOMIC DNA]</scope>
    <source>
        <strain evidence="1 2">DSM 19154</strain>
    </source>
</reference>
<comment type="caution">
    <text evidence="1">The sequence shown here is derived from an EMBL/GenBank/DDBJ whole genome shotgun (WGS) entry which is preliminary data.</text>
</comment>
<evidence type="ECO:0000313" key="1">
    <source>
        <dbReference type="EMBL" id="MDQ0207171.1"/>
    </source>
</evidence>
<protein>
    <submittedName>
        <fullName evidence="1">Uncharacterized protein</fullName>
    </submittedName>
</protein>
<keyword evidence="2" id="KW-1185">Reference proteome</keyword>
<proteinExistence type="predicted"/>
<sequence length="205" mass="23571">MLKRISIISTVLILLAGVAIAYIGFSERGSLFSSDRSQQEKEVSTRELGTKTDAAEGIIDYEVSDKRIAFQEGEEETVKELFKKQHDYLNSLAGWGGVERLDHSELSEKEKWRELKKDVQWLKEHGLAPSEAVNDLKNAEALINVSEEHTNEMSVRYLHRIFHDIDAELNDTDVDKIWNVTYAYGSEEEINKVYQYISELRSNEE</sequence>